<evidence type="ECO:0000313" key="2">
    <source>
        <dbReference type="Proteomes" id="UP000828390"/>
    </source>
</evidence>
<proteinExistence type="predicted"/>
<accession>A0A9D4GTM1</accession>
<sequence>MNLCFFVLQKQYQALKNAIQPTRLSSTEQVAVVLSTTALMNNVVTCKVQRNVIQAS</sequence>
<evidence type="ECO:0000313" key="1">
    <source>
        <dbReference type="EMBL" id="KAH3821310.1"/>
    </source>
</evidence>
<reference evidence="1" key="1">
    <citation type="journal article" date="2019" name="bioRxiv">
        <title>The Genome of the Zebra Mussel, Dreissena polymorpha: A Resource for Invasive Species Research.</title>
        <authorList>
            <person name="McCartney M.A."/>
            <person name="Auch B."/>
            <person name="Kono T."/>
            <person name="Mallez S."/>
            <person name="Zhang Y."/>
            <person name="Obille A."/>
            <person name="Becker A."/>
            <person name="Abrahante J.E."/>
            <person name="Garbe J."/>
            <person name="Badalamenti J.P."/>
            <person name="Herman A."/>
            <person name="Mangelson H."/>
            <person name="Liachko I."/>
            <person name="Sullivan S."/>
            <person name="Sone E.D."/>
            <person name="Koren S."/>
            <person name="Silverstein K.A.T."/>
            <person name="Beckman K.B."/>
            <person name="Gohl D.M."/>
        </authorList>
    </citation>
    <scope>NUCLEOTIDE SEQUENCE</scope>
    <source>
        <strain evidence="1">Duluth1</strain>
        <tissue evidence="1">Whole animal</tissue>
    </source>
</reference>
<name>A0A9D4GTM1_DREPO</name>
<dbReference type="AlphaFoldDB" id="A0A9D4GTM1"/>
<dbReference type="EMBL" id="JAIWYP010000005">
    <property type="protein sequence ID" value="KAH3821310.1"/>
    <property type="molecule type" value="Genomic_DNA"/>
</dbReference>
<reference evidence="1" key="2">
    <citation type="submission" date="2020-11" db="EMBL/GenBank/DDBJ databases">
        <authorList>
            <person name="McCartney M.A."/>
            <person name="Auch B."/>
            <person name="Kono T."/>
            <person name="Mallez S."/>
            <person name="Becker A."/>
            <person name="Gohl D.M."/>
            <person name="Silverstein K.A.T."/>
            <person name="Koren S."/>
            <person name="Bechman K.B."/>
            <person name="Herman A."/>
            <person name="Abrahante J.E."/>
            <person name="Garbe J."/>
        </authorList>
    </citation>
    <scope>NUCLEOTIDE SEQUENCE</scope>
    <source>
        <strain evidence="1">Duluth1</strain>
        <tissue evidence="1">Whole animal</tissue>
    </source>
</reference>
<comment type="caution">
    <text evidence="1">The sequence shown here is derived from an EMBL/GenBank/DDBJ whole genome shotgun (WGS) entry which is preliminary data.</text>
</comment>
<organism evidence="1 2">
    <name type="scientific">Dreissena polymorpha</name>
    <name type="common">Zebra mussel</name>
    <name type="synonym">Mytilus polymorpha</name>
    <dbReference type="NCBI Taxonomy" id="45954"/>
    <lineage>
        <taxon>Eukaryota</taxon>
        <taxon>Metazoa</taxon>
        <taxon>Spiralia</taxon>
        <taxon>Lophotrochozoa</taxon>
        <taxon>Mollusca</taxon>
        <taxon>Bivalvia</taxon>
        <taxon>Autobranchia</taxon>
        <taxon>Heteroconchia</taxon>
        <taxon>Euheterodonta</taxon>
        <taxon>Imparidentia</taxon>
        <taxon>Neoheterodontei</taxon>
        <taxon>Myida</taxon>
        <taxon>Dreissenoidea</taxon>
        <taxon>Dreissenidae</taxon>
        <taxon>Dreissena</taxon>
    </lineage>
</organism>
<dbReference type="Proteomes" id="UP000828390">
    <property type="component" value="Unassembled WGS sequence"/>
</dbReference>
<keyword evidence="2" id="KW-1185">Reference proteome</keyword>
<gene>
    <name evidence="1" type="ORF">DPMN_123073</name>
</gene>
<protein>
    <submittedName>
        <fullName evidence="1">Uncharacterized protein</fullName>
    </submittedName>
</protein>